<reference evidence="14 15" key="1">
    <citation type="submission" date="2019-03" db="EMBL/GenBank/DDBJ databases">
        <title>Sequencing 25 genomes of Wallemia mellicola.</title>
        <authorList>
            <person name="Gostincar C."/>
        </authorList>
    </citation>
    <scope>NUCLEOTIDE SEQUENCE [LARGE SCALE GENOMIC DNA]</scope>
    <source>
        <strain evidence="14 15">EXF-6152</strain>
    </source>
</reference>
<dbReference type="InterPro" id="IPR016181">
    <property type="entry name" value="Acyl_CoA_acyltransferase"/>
</dbReference>
<evidence type="ECO:0000256" key="8">
    <source>
        <dbReference type="ARBA" id="ARBA00023242"/>
    </source>
</evidence>
<proteinExistence type="inferred from homology"/>
<evidence type="ECO:0000259" key="11">
    <source>
        <dbReference type="Pfam" id="PF00561"/>
    </source>
</evidence>
<evidence type="ECO:0000256" key="5">
    <source>
        <dbReference type="ARBA" id="ARBA00022771"/>
    </source>
</evidence>
<dbReference type="GO" id="GO:0005739">
    <property type="term" value="C:mitochondrion"/>
    <property type="evidence" value="ECO:0007669"/>
    <property type="project" value="TreeGrafter"/>
</dbReference>
<dbReference type="InterPro" id="IPR028009">
    <property type="entry name" value="ESCO_Acetyltransf_dom"/>
</dbReference>
<dbReference type="GO" id="GO:0008270">
    <property type="term" value="F:zinc ion binding"/>
    <property type="evidence" value="ECO:0007669"/>
    <property type="project" value="UniProtKB-KW"/>
</dbReference>
<keyword evidence="4" id="KW-0479">Metal-binding</keyword>
<evidence type="ECO:0000259" key="12">
    <source>
        <dbReference type="Pfam" id="PF13878"/>
    </source>
</evidence>
<evidence type="ECO:0000313" key="14">
    <source>
        <dbReference type="EMBL" id="TIB76534.1"/>
    </source>
</evidence>
<keyword evidence="6 14" id="KW-0378">Hydrolase</keyword>
<feature type="domain" description="N-acetyltransferase ESCO acetyl-transferase" evidence="13">
    <location>
        <begin position="218"/>
        <end position="279"/>
    </location>
</feature>
<evidence type="ECO:0000256" key="4">
    <source>
        <dbReference type="ARBA" id="ARBA00022723"/>
    </source>
</evidence>
<dbReference type="FunFam" id="3.40.50.1820:FF:000039">
    <property type="entry name" value="Esterase ybfF"/>
    <property type="match status" value="1"/>
</dbReference>
<dbReference type="Pfam" id="PF13878">
    <property type="entry name" value="zf-C2H2_3"/>
    <property type="match status" value="1"/>
</dbReference>
<dbReference type="Proteomes" id="UP000310685">
    <property type="component" value="Unassembled WGS sequence"/>
</dbReference>
<dbReference type="SUPFAM" id="SSF53474">
    <property type="entry name" value="alpha/beta-Hydrolases"/>
    <property type="match status" value="1"/>
</dbReference>
<keyword evidence="5" id="KW-0863">Zinc-finger</keyword>
<dbReference type="PANTHER" id="PTHR46118:SF4">
    <property type="entry name" value="PROTEIN ABHD11"/>
    <property type="match status" value="1"/>
</dbReference>
<comment type="subcellular location">
    <subcellularLocation>
        <location evidence="1">Nucleus</location>
    </subcellularLocation>
</comment>
<evidence type="ECO:0000259" key="13">
    <source>
        <dbReference type="Pfam" id="PF13880"/>
    </source>
</evidence>
<evidence type="ECO:0000256" key="6">
    <source>
        <dbReference type="ARBA" id="ARBA00022801"/>
    </source>
</evidence>
<dbReference type="CDD" id="cd04301">
    <property type="entry name" value="NAT_SF"/>
    <property type="match status" value="1"/>
</dbReference>
<keyword evidence="9" id="KW-0131">Cell cycle</keyword>
<dbReference type="InterPro" id="IPR000073">
    <property type="entry name" value="AB_hydrolase_1"/>
</dbReference>
<accession>A0A4T0M1Z4</accession>
<evidence type="ECO:0000256" key="3">
    <source>
        <dbReference type="ARBA" id="ARBA00022679"/>
    </source>
</evidence>
<comment type="similarity">
    <text evidence="2">Belongs to the AB hydrolase superfamily.</text>
</comment>
<evidence type="ECO:0000313" key="15">
    <source>
        <dbReference type="Proteomes" id="UP000310685"/>
    </source>
</evidence>
<keyword evidence="10" id="KW-0012">Acyltransferase</keyword>
<protein>
    <submittedName>
        <fullName evidence="14">Alpha/beta-hydrolase</fullName>
    </submittedName>
</protein>
<keyword evidence="7" id="KW-0862">Zinc</keyword>
<evidence type="ECO:0000256" key="10">
    <source>
        <dbReference type="ARBA" id="ARBA00023315"/>
    </source>
</evidence>
<dbReference type="GO" id="GO:0005634">
    <property type="term" value="C:nucleus"/>
    <property type="evidence" value="ECO:0007669"/>
    <property type="project" value="UniProtKB-SubCell"/>
</dbReference>
<dbReference type="GO" id="GO:0016746">
    <property type="term" value="F:acyltransferase activity"/>
    <property type="evidence" value="ECO:0007669"/>
    <property type="project" value="UniProtKB-KW"/>
</dbReference>
<sequence length="567" mass="64048">MMEALPGKKPKVVYKRKGDNVLELNTSNVKSATKIKLRDTIPSKAKPKNKKDTKSSTQLYLDFGQRHAHTIECKDCGMRYTRGNTTEISLHETYHSTTIFGIEWNHKMTQSVKSLEKIDRLGILRVDPSNASQYVTRKVEEVHALLHSSLDAPSFTESIKNTARTYLAIEDNRIVASAVTTPMSSAYRVDISRMYLEGAQLDDIQFNSISVNKELRENVKVGIHRIFVLPAYRKKGIAMLLLNNIAASEVYGNTLTSDDIAFSQPTSDGARLAYKWSKHISTPTFTPRIHYSQSRWLSTVKLAHEKVDGSVTDEPIVVCHGLMGSKQNWRTLAKNIAQKTQSPVYTLDLRNHGTSPHAEPHDYTHMAADVSQFIEENNLKNVTLIGHSMGGKVVMALALSKPHLLRRLIVADMSPQIAEISKEFRAYTERMAEIENADVKSKKEADQMLQTVEPNMAIRQFLLTNAEMNKDTGFYKFRIPVEILRDAIPAIGDFPYKAEDEVTFDKPTTFVKGSNSAYLNHKNIPLAEKFFPNMKLVTFQAGHFVHTEKPFEFVQLVTDDIESDRSI</sequence>
<feature type="domain" description="N-acetyltransferase ESCO zinc-finger" evidence="12">
    <location>
        <begin position="58"/>
        <end position="96"/>
    </location>
</feature>
<evidence type="ECO:0000256" key="7">
    <source>
        <dbReference type="ARBA" id="ARBA00022833"/>
    </source>
</evidence>
<dbReference type="PANTHER" id="PTHR46118">
    <property type="entry name" value="PROTEIN ABHD11"/>
    <property type="match status" value="1"/>
</dbReference>
<gene>
    <name evidence="14" type="ORF">E3Q22_03504</name>
</gene>
<dbReference type="SUPFAM" id="SSF55729">
    <property type="entry name" value="Acyl-CoA N-acyltransferases (Nat)"/>
    <property type="match status" value="1"/>
</dbReference>
<evidence type="ECO:0000256" key="2">
    <source>
        <dbReference type="ARBA" id="ARBA00008645"/>
    </source>
</evidence>
<dbReference type="EMBL" id="SPRC01000045">
    <property type="protein sequence ID" value="TIB76534.1"/>
    <property type="molecule type" value="Genomic_DNA"/>
</dbReference>
<dbReference type="Pfam" id="PF00561">
    <property type="entry name" value="Abhydrolase_1"/>
    <property type="match status" value="1"/>
</dbReference>
<dbReference type="InterPro" id="IPR028005">
    <property type="entry name" value="AcTrfase_ESCO_Znf_dom"/>
</dbReference>
<dbReference type="Pfam" id="PF13880">
    <property type="entry name" value="Acetyltransf_13"/>
    <property type="match status" value="1"/>
</dbReference>
<dbReference type="Gene3D" id="3.40.50.1820">
    <property type="entry name" value="alpha/beta hydrolase"/>
    <property type="match status" value="1"/>
</dbReference>
<dbReference type="AlphaFoldDB" id="A0A4T0M1Z4"/>
<evidence type="ECO:0000256" key="1">
    <source>
        <dbReference type="ARBA" id="ARBA00004123"/>
    </source>
</evidence>
<keyword evidence="8" id="KW-0539">Nucleus</keyword>
<evidence type="ECO:0000256" key="9">
    <source>
        <dbReference type="ARBA" id="ARBA00023306"/>
    </source>
</evidence>
<dbReference type="InterPro" id="IPR029058">
    <property type="entry name" value="AB_hydrolase_fold"/>
</dbReference>
<dbReference type="Gene3D" id="3.40.630.30">
    <property type="match status" value="1"/>
</dbReference>
<feature type="domain" description="AB hydrolase-1" evidence="11">
    <location>
        <begin position="315"/>
        <end position="550"/>
    </location>
</feature>
<organism evidence="14 15">
    <name type="scientific">Wallemia mellicola</name>
    <dbReference type="NCBI Taxonomy" id="1708541"/>
    <lineage>
        <taxon>Eukaryota</taxon>
        <taxon>Fungi</taxon>
        <taxon>Dikarya</taxon>
        <taxon>Basidiomycota</taxon>
        <taxon>Wallemiomycotina</taxon>
        <taxon>Wallemiomycetes</taxon>
        <taxon>Wallemiales</taxon>
        <taxon>Wallemiaceae</taxon>
        <taxon>Wallemia</taxon>
    </lineage>
</organism>
<name>A0A4T0M1Z4_9BASI</name>
<dbReference type="GO" id="GO:0052689">
    <property type="term" value="F:carboxylic ester hydrolase activity"/>
    <property type="evidence" value="ECO:0007669"/>
    <property type="project" value="TreeGrafter"/>
</dbReference>
<keyword evidence="3" id="KW-0808">Transferase</keyword>
<comment type="caution">
    <text evidence="14">The sequence shown here is derived from an EMBL/GenBank/DDBJ whole genome shotgun (WGS) entry which is preliminary data.</text>
</comment>